<dbReference type="InterPro" id="IPR023395">
    <property type="entry name" value="MCP_dom_sf"/>
</dbReference>
<proteinExistence type="predicted"/>
<reference evidence="4 5" key="1">
    <citation type="journal article" date="2016" name="BMC Genomics">
        <title>Comparative genomics reveals Cyclospora cayetanensis possesses coccidia-like metabolism and invasion components but unique surface antigens.</title>
        <authorList>
            <person name="Liu S."/>
            <person name="Wang L."/>
            <person name="Zheng H."/>
            <person name="Xu Z."/>
            <person name="Roellig D.M."/>
            <person name="Li N."/>
            <person name="Frace M.A."/>
            <person name="Tang K."/>
            <person name="Arrowood M.J."/>
            <person name="Moss D.M."/>
            <person name="Zhang L."/>
            <person name="Feng Y."/>
            <person name="Xiao L."/>
        </authorList>
    </citation>
    <scope>NUCLEOTIDE SEQUENCE [LARGE SCALE GENOMIC DNA]</scope>
    <source>
        <strain evidence="4 5">CHN_HEN01</strain>
    </source>
</reference>
<organism evidence="4 5">
    <name type="scientific">Cyclospora cayetanensis</name>
    <dbReference type="NCBI Taxonomy" id="88456"/>
    <lineage>
        <taxon>Eukaryota</taxon>
        <taxon>Sar</taxon>
        <taxon>Alveolata</taxon>
        <taxon>Apicomplexa</taxon>
        <taxon>Conoidasida</taxon>
        <taxon>Coccidia</taxon>
        <taxon>Eucoccidiorida</taxon>
        <taxon>Eimeriorina</taxon>
        <taxon>Eimeriidae</taxon>
        <taxon>Cyclospora</taxon>
    </lineage>
</organism>
<comment type="subcellular location">
    <subcellularLocation>
        <location evidence="1">Membrane</location>
        <topology evidence="1">Multi-pass membrane protein</topology>
    </subcellularLocation>
</comment>
<name>A0A1D3CWI7_9EIME</name>
<keyword evidence="5" id="KW-1185">Reference proteome</keyword>
<gene>
    <name evidence="4" type="ORF">cyc_03896</name>
</gene>
<dbReference type="GO" id="GO:0016020">
    <property type="term" value="C:membrane"/>
    <property type="evidence" value="ECO:0007669"/>
    <property type="project" value="UniProtKB-SubCell"/>
</dbReference>
<evidence type="ECO:0000313" key="5">
    <source>
        <dbReference type="Proteomes" id="UP000095192"/>
    </source>
</evidence>
<dbReference type="InterPro" id="IPR018108">
    <property type="entry name" value="MCP_transmembrane"/>
</dbReference>
<dbReference type="EMBL" id="JROU02001705">
    <property type="protein sequence ID" value="OEH75560.1"/>
    <property type="molecule type" value="Genomic_DNA"/>
</dbReference>
<keyword evidence="3" id="KW-0472">Membrane</keyword>
<dbReference type="Gene3D" id="1.50.40.10">
    <property type="entry name" value="Mitochondrial carrier domain"/>
    <property type="match status" value="1"/>
</dbReference>
<evidence type="ECO:0000256" key="1">
    <source>
        <dbReference type="ARBA" id="ARBA00004141"/>
    </source>
</evidence>
<keyword evidence="2" id="KW-0812">Transmembrane</keyword>
<dbReference type="Proteomes" id="UP000095192">
    <property type="component" value="Unassembled WGS sequence"/>
</dbReference>
<dbReference type="SUPFAM" id="SSF103506">
    <property type="entry name" value="Mitochondrial carrier"/>
    <property type="match status" value="1"/>
</dbReference>
<evidence type="ECO:0000256" key="3">
    <source>
        <dbReference type="ARBA" id="ARBA00023136"/>
    </source>
</evidence>
<sequence length="101" mass="11072">MHVCVCLCLCLGGEWGWLQEGEGGMVAVLVSALMQEGFTGLYRGLGLQLLKTILAASILFLLKEKLQSQTAQTFARVERLFGSKRRKAPYTQDPPPARGAF</sequence>
<evidence type="ECO:0000256" key="2">
    <source>
        <dbReference type="ARBA" id="ARBA00022692"/>
    </source>
</evidence>
<protein>
    <submittedName>
        <fullName evidence="4">Carrier superfamily protein</fullName>
    </submittedName>
</protein>
<accession>A0A1D3CWI7</accession>
<dbReference type="Pfam" id="PF00153">
    <property type="entry name" value="Mito_carr"/>
    <property type="match status" value="1"/>
</dbReference>
<dbReference type="VEuPathDB" id="ToxoDB:cyc_03896"/>
<comment type="caution">
    <text evidence="4">The sequence shown here is derived from an EMBL/GenBank/DDBJ whole genome shotgun (WGS) entry which is preliminary data.</text>
</comment>
<dbReference type="InParanoid" id="A0A1D3CWI7"/>
<evidence type="ECO:0000313" key="4">
    <source>
        <dbReference type="EMBL" id="OEH75560.1"/>
    </source>
</evidence>
<dbReference type="AlphaFoldDB" id="A0A1D3CWI7"/>